<evidence type="ECO:0000313" key="1">
    <source>
        <dbReference type="EMBL" id="KAK3250601.1"/>
    </source>
</evidence>
<name>A0AAE0C8W4_9CHLO</name>
<protein>
    <submittedName>
        <fullName evidence="1">Uncharacterized protein</fullName>
    </submittedName>
</protein>
<accession>A0AAE0C8W4</accession>
<gene>
    <name evidence="1" type="ORF">CYMTET_40025</name>
</gene>
<dbReference type="Proteomes" id="UP001190700">
    <property type="component" value="Unassembled WGS sequence"/>
</dbReference>
<dbReference type="EMBL" id="LGRX02026602">
    <property type="protein sequence ID" value="KAK3250601.1"/>
    <property type="molecule type" value="Genomic_DNA"/>
</dbReference>
<dbReference type="AlphaFoldDB" id="A0AAE0C8W4"/>
<dbReference type="PANTHER" id="PTHR14614:SF132">
    <property type="entry name" value="PROTEIN-LYSINE METHYLTRANSFERASE C42C1.13"/>
    <property type="match status" value="1"/>
</dbReference>
<evidence type="ECO:0000313" key="2">
    <source>
        <dbReference type="Proteomes" id="UP001190700"/>
    </source>
</evidence>
<dbReference type="Gene3D" id="3.40.50.150">
    <property type="entry name" value="Vaccinia Virus protein VP39"/>
    <property type="match status" value="1"/>
</dbReference>
<dbReference type="InterPro" id="IPR029063">
    <property type="entry name" value="SAM-dependent_MTases_sf"/>
</dbReference>
<dbReference type="InterPro" id="IPR019410">
    <property type="entry name" value="Methyltransf_16"/>
</dbReference>
<dbReference type="Pfam" id="PF10294">
    <property type="entry name" value="Methyltransf_16"/>
    <property type="match status" value="1"/>
</dbReference>
<comment type="caution">
    <text evidence="1">The sequence shown here is derived from an EMBL/GenBank/DDBJ whole genome shotgun (WGS) entry which is preliminary data.</text>
</comment>
<dbReference type="SUPFAM" id="SSF53335">
    <property type="entry name" value="S-adenosyl-L-methionine-dependent methyltransferases"/>
    <property type="match status" value="1"/>
</dbReference>
<reference evidence="1 2" key="1">
    <citation type="journal article" date="2015" name="Genome Biol. Evol.">
        <title>Comparative Genomics of a Bacterivorous Green Alga Reveals Evolutionary Causalities and Consequences of Phago-Mixotrophic Mode of Nutrition.</title>
        <authorList>
            <person name="Burns J.A."/>
            <person name="Paasch A."/>
            <person name="Narechania A."/>
            <person name="Kim E."/>
        </authorList>
    </citation>
    <scope>NUCLEOTIDE SEQUENCE [LARGE SCALE GENOMIC DNA]</scope>
    <source>
        <strain evidence="1 2">PLY_AMNH</strain>
    </source>
</reference>
<sequence>MNTGGETTRALEGDGPVQMLVTNDSHCSNRVWHAAYALADFVLRDREHHVKLYKDGARVLEIGAGTGWLGMSLLRQIPSIGLMLLTEMENFDCLDRLSARAEEFRKEQGVASTTLQVAALDWADVCNTAGHTRQLPKRLCDVLQGDWDVILGSDLVYNDETVTLLPQILRLLLEYNPEADVLYAHTLHRWGVQGSAAAVTADALLLNAVQIQSAADKALYESSAEERDEQDCLQLFTDILLDQT</sequence>
<proteinExistence type="predicted"/>
<keyword evidence="2" id="KW-1185">Reference proteome</keyword>
<organism evidence="1 2">
    <name type="scientific">Cymbomonas tetramitiformis</name>
    <dbReference type="NCBI Taxonomy" id="36881"/>
    <lineage>
        <taxon>Eukaryota</taxon>
        <taxon>Viridiplantae</taxon>
        <taxon>Chlorophyta</taxon>
        <taxon>Pyramimonadophyceae</taxon>
        <taxon>Pyramimonadales</taxon>
        <taxon>Pyramimonadaceae</taxon>
        <taxon>Cymbomonas</taxon>
    </lineage>
</organism>
<dbReference type="PANTHER" id="PTHR14614">
    <property type="entry name" value="HEPATOCELLULAR CARCINOMA-ASSOCIATED ANTIGEN"/>
    <property type="match status" value="1"/>
</dbReference>